<dbReference type="Pfam" id="PF02518">
    <property type="entry name" value="HATPase_c"/>
    <property type="match status" value="1"/>
</dbReference>
<sequence>MNNTSPQFLMGGGEMGALTRAYDWSGSFIGEPHTWPQSLRTTVAMILSSKFPMFLWWGKELIQFYNDAYRPSLGDNGKHPTALGQRAEDCWPETWSIIKPLIDNVLAGEEATWSENQLIPIYRNGNLEDVYWTFSYSPVINESDQIGGVLVICQETTKAVTTHQKLALSEARFRSIVEQAPMAIGLLSGPEMVIDVGNDKLFEVWGRNSSIIGLPILEALPEIRDQQFAQLLEDVYRSGNPYYGNGALAKLEKNGLLEDVYFDFVCMPLRDVSERIVGITILATDVTRQILAQRALKENEAKMRSDRIAAWMEIEESQMQLLALFEQSPVAIAIIKKEDLTFTMANPFYAEMVGRTPEEIVGKPLLEAVPEIAGQGFDQLINKVMETGVPFRSGEQSVDIVRDGRLQTIYVDLTYQPKKDLKGQINGVLVVATDMTQQVLARQKNLEAESALRGAVELAELGTWQINLHTKSVEFSKRIRDWFNLGENELIDVVRVYELIGRPDRKSARKTIERATAPGNDGVFDMEYTVDTSTGIKERILHAHGKVHYNDKGEAYKVSGTVQDVTRQRKIQLELEHQVQQRTEELQMANKELASSNFELAAINKEFVAINEELSQSNNMLARSNENLQQFAYVASHDLQEPLRKVQSFGDLLTKRYSTQLGDGVDYVKRMQAASKRMSVLIEDLLTFSRLSVRQDTSERVPLNHVIESVIAVLELSIQEAGAQITAAKLPVIIGDISQLEQLFQNLLSNALKFRQPGEAPKIQIMHKLIFMNDLPIPIKPLRHAGAYHRIDIIDNGIGFDGNNADRIFQVFQRLHGKHQYPGTGIGLAICEKVVANHGGAITASSKEGEGATFSVFLPA</sequence>
<dbReference type="SMART" id="SM00388">
    <property type="entry name" value="HisKA"/>
    <property type="match status" value="1"/>
</dbReference>
<dbReference type="Gene3D" id="3.30.450.20">
    <property type="entry name" value="PAS domain"/>
    <property type="match status" value="4"/>
</dbReference>
<evidence type="ECO:0000256" key="4">
    <source>
        <dbReference type="ARBA" id="ARBA00022679"/>
    </source>
</evidence>
<proteinExistence type="predicted"/>
<dbReference type="InterPro" id="IPR004358">
    <property type="entry name" value="Sig_transdc_His_kin-like_C"/>
</dbReference>
<organism evidence="9 10">
    <name type="scientific">Dyadobacter arcticus</name>
    <dbReference type="NCBI Taxonomy" id="1078754"/>
    <lineage>
        <taxon>Bacteria</taxon>
        <taxon>Pseudomonadati</taxon>
        <taxon>Bacteroidota</taxon>
        <taxon>Cytophagia</taxon>
        <taxon>Cytophagales</taxon>
        <taxon>Spirosomataceae</taxon>
        <taxon>Dyadobacter</taxon>
    </lineage>
</organism>
<dbReference type="Proteomes" id="UP001179181">
    <property type="component" value="Unassembled WGS sequence"/>
</dbReference>
<dbReference type="InterPro" id="IPR000700">
    <property type="entry name" value="PAS-assoc_C"/>
</dbReference>
<dbReference type="Pfam" id="PF08448">
    <property type="entry name" value="PAS_4"/>
    <property type="match status" value="1"/>
</dbReference>
<dbReference type="Gene3D" id="3.30.565.10">
    <property type="entry name" value="Histidine kinase-like ATPase, C-terminal domain"/>
    <property type="match status" value="1"/>
</dbReference>
<evidence type="ECO:0000259" key="6">
    <source>
        <dbReference type="PROSITE" id="PS50109"/>
    </source>
</evidence>
<dbReference type="Pfam" id="PF00512">
    <property type="entry name" value="HisKA"/>
    <property type="match status" value="1"/>
</dbReference>
<evidence type="ECO:0000259" key="8">
    <source>
        <dbReference type="PROSITE" id="PS50113"/>
    </source>
</evidence>
<accession>A0ABX0UJ21</accession>
<dbReference type="InterPro" id="IPR000014">
    <property type="entry name" value="PAS"/>
</dbReference>
<evidence type="ECO:0000256" key="5">
    <source>
        <dbReference type="ARBA" id="ARBA00022777"/>
    </source>
</evidence>
<dbReference type="CDD" id="cd00082">
    <property type="entry name" value="HisKA"/>
    <property type="match status" value="1"/>
</dbReference>
<reference evidence="9 10" key="1">
    <citation type="submission" date="2020-03" db="EMBL/GenBank/DDBJ databases">
        <title>Genomic Encyclopedia of Type Strains, Phase IV (KMG-IV): sequencing the most valuable type-strain genomes for metagenomic binning, comparative biology and taxonomic classification.</title>
        <authorList>
            <person name="Goeker M."/>
        </authorList>
    </citation>
    <scope>NUCLEOTIDE SEQUENCE [LARGE SCALE GENOMIC DNA]</scope>
    <source>
        <strain evidence="9 10">DSM 102865</strain>
    </source>
</reference>
<protein>
    <recommendedName>
        <fullName evidence="2">histidine kinase</fullName>
        <ecNumber evidence="2">2.7.13.3</ecNumber>
    </recommendedName>
</protein>
<keyword evidence="4" id="KW-0808">Transferase</keyword>
<dbReference type="InterPro" id="IPR052162">
    <property type="entry name" value="Sensor_kinase/Photoreceptor"/>
</dbReference>
<feature type="domain" description="Histidine kinase" evidence="6">
    <location>
        <begin position="634"/>
        <end position="860"/>
    </location>
</feature>
<dbReference type="SMART" id="SM00091">
    <property type="entry name" value="PAS"/>
    <property type="match status" value="3"/>
</dbReference>
<dbReference type="Gene3D" id="1.10.287.130">
    <property type="match status" value="1"/>
</dbReference>
<feature type="domain" description="PAC" evidence="8">
    <location>
        <begin position="392"/>
        <end position="447"/>
    </location>
</feature>
<gene>
    <name evidence="9" type="ORF">FHS68_001977</name>
</gene>
<dbReference type="EC" id="2.7.13.3" evidence="2"/>
<evidence type="ECO:0000256" key="1">
    <source>
        <dbReference type="ARBA" id="ARBA00000085"/>
    </source>
</evidence>
<dbReference type="CDD" id="cd00130">
    <property type="entry name" value="PAS"/>
    <property type="match status" value="1"/>
</dbReference>
<dbReference type="PRINTS" id="PR00344">
    <property type="entry name" value="BCTRLSENSOR"/>
</dbReference>
<dbReference type="SUPFAM" id="SSF47384">
    <property type="entry name" value="Homodimeric domain of signal transducing histidine kinase"/>
    <property type="match status" value="1"/>
</dbReference>
<keyword evidence="10" id="KW-1185">Reference proteome</keyword>
<evidence type="ECO:0000313" key="9">
    <source>
        <dbReference type="EMBL" id="NIJ52807.1"/>
    </source>
</evidence>
<dbReference type="RefSeq" id="WP_167269492.1">
    <property type="nucleotide sequence ID" value="NZ_JAASQJ010000002.1"/>
</dbReference>
<dbReference type="PROSITE" id="PS50112">
    <property type="entry name" value="PAS"/>
    <property type="match status" value="1"/>
</dbReference>
<comment type="caution">
    <text evidence="9">The sequence shown here is derived from an EMBL/GenBank/DDBJ whole genome shotgun (WGS) entry which is preliminary data.</text>
</comment>
<comment type="catalytic activity">
    <reaction evidence="1">
        <text>ATP + protein L-histidine = ADP + protein N-phospho-L-histidine.</text>
        <dbReference type="EC" id="2.7.13.3"/>
    </reaction>
</comment>
<dbReference type="InterPro" id="IPR003594">
    <property type="entry name" value="HATPase_dom"/>
</dbReference>
<dbReference type="InterPro" id="IPR036890">
    <property type="entry name" value="HATPase_C_sf"/>
</dbReference>
<name>A0ABX0UJ21_9BACT</name>
<feature type="domain" description="PAC" evidence="8">
    <location>
        <begin position="524"/>
        <end position="577"/>
    </location>
</feature>
<dbReference type="InterPro" id="IPR001610">
    <property type="entry name" value="PAC"/>
</dbReference>
<evidence type="ECO:0000256" key="2">
    <source>
        <dbReference type="ARBA" id="ARBA00012438"/>
    </source>
</evidence>
<keyword evidence="5" id="KW-0418">Kinase</keyword>
<evidence type="ECO:0000259" key="7">
    <source>
        <dbReference type="PROSITE" id="PS50112"/>
    </source>
</evidence>
<dbReference type="SUPFAM" id="SSF55785">
    <property type="entry name" value="PYP-like sensor domain (PAS domain)"/>
    <property type="match status" value="4"/>
</dbReference>
<dbReference type="PANTHER" id="PTHR43304">
    <property type="entry name" value="PHYTOCHROME-LIKE PROTEIN CPH1"/>
    <property type="match status" value="1"/>
</dbReference>
<dbReference type="InterPro" id="IPR005467">
    <property type="entry name" value="His_kinase_dom"/>
</dbReference>
<dbReference type="InterPro" id="IPR036097">
    <property type="entry name" value="HisK_dim/P_sf"/>
</dbReference>
<dbReference type="InterPro" id="IPR035965">
    <property type="entry name" value="PAS-like_dom_sf"/>
</dbReference>
<dbReference type="SUPFAM" id="SSF55874">
    <property type="entry name" value="ATPase domain of HSP90 chaperone/DNA topoisomerase II/histidine kinase"/>
    <property type="match status" value="1"/>
</dbReference>
<dbReference type="PROSITE" id="PS50109">
    <property type="entry name" value="HIS_KIN"/>
    <property type="match status" value="1"/>
</dbReference>
<evidence type="ECO:0000313" key="10">
    <source>
        <dbReference type="Proteomes" id="UP001179181"/>
    </source>
</evidence>
<dbReference type="SMART" id="SM00086">
    <property type="entry name" value="PAC"/>
    <property type="match status" value="2"/>
</dbReference>
<dbReference type="InterPro" id="IPR003661">
    <property type="entry name" value="HisK_dim/P_dom"/>
</dbReference>
<dbReference type="EMBL" id="JAASQJ010000002">
    <property type="protein sequence ID" value="NIJ52807.1"/>
    <property type="molecule type" value="Genomic_DNA"/>
</dbReference>
<dbReference type="InterPro" id="IPR013656">
    <property type="entry name" value="PAS_4"/>
</dbReference>
<dbReference type="NCBIfam" id="TIGR00229">
    <property type="entry name" value="sensory_box"/>
    <property type="match status" value="1"/>
</dbReference>
<dbReference type="PROSITE" id="PS50113">
    <property type="entry name" value="PAC"/>
    <property type="match status" value="2"/>
</dbReference>
<evidence type="ECO:0000256" key="3">
    <source>
        <dbReference type="ARBA" id="ARBA00022553"/>
    </source>
</evidence>
<dbReference type="PANTHER" id="PTHR43304:SF1">
    <property type="entry name" value="PAC DOMAIN-CONTAINING PROTEIN"/>
    <property type="match status" value="1"/>
</dbReference>
<keyword evidence="3" id="KW-0597">Phosphoprotein</keyword>
<feature type="domain" description="PAS" evidence="7">
    <location>
        <begin position="317"/>
        <end position="388"/>
    </location>
</feature>
<dbReference type="SMART" id="SM00387">
    <property type="entry name" value="HATPase_c"/>
    <property type="match status" value="1"/>
</dbReference>